<evidence type="ECO:0000313" key="16">
    <source>
        <dbReference type="Proteomes" id="UP000006251"/>
    </source>
</evidence>
<evidence type="ECO:0000259" key="12">
    <source>
        <dbReference type="Pfam" id="PF02225"/>
    </source>
</evidence>
<dbReference type="CDD" id="cd04852">
    <property type="entry name" value="Peptidases_S8_3"/>
    <property type="match status" value="1"/>
</dbReference>
<dbReference type="InterPro" id="IPR045051">
    <property type="entry name" value="SBT"/>
</dbReference>
<dbReference type="InterPro" id="IPR034197">
    <property type="entry name" value="Peptidases_S8_3"/>
</dbReference>
<dbReference type="Pfam" id="PF17766">
    <property type="entry name" value="fn3_6"/>
    <property type="match status" value="1"/>
</dbReference>
<dbReference type="Proteomes" id="UP000006251">
    <property type="component" value="Unassembled WGS sequence"/>
</dbReference>
<evidence type="ECO:0000259" key="11">
    <source>
        <dbReference type="Pfam" id="PF00082"/>
    </source>
</evidence>
<accession>K6ZFK1</accession>
<dbReference type="InterPro" id="IPR015500">
    <property type="entry name" value="Peptidase_S8_subtilisin-rel"/>
</dbReference>
<dbReference type="Gene3D" id="3.40.50.200">
    <property type="entry name" value="Peptidase S8/S53 domain"/>
    <property type="match status" value="1"/>
</dbReference>
<feature type="active site" description="Charge relay system" evidence="8 9">
    <location>
        <position position="180"/>
    </location>
</feature>
<feature type="domain" description="Subtilisin-like protease fibronectin type-III" evidence="14">
    <location>
        <begin position="704"/>
        <end position="797"/>
    </location>
</feature>
<name>K6ZFK1_9ALTE</name>
<dbReference type="Gene3D" id="2.60.40.10">
    <property type="entry name" value="Immunoglobulins"/>
    <property type="match status" value="1"/>
</dbReference>
<keyword evidence="5 9" id="KW-0378">Hydrolase</keyword>
<dbReference type="Gene3D" id="3.30.70.80">
    <property type="entry name" value="Peptidase S8 propeptide/proteinase inhibitor I9"/>
    <property type="match status" value="1"/>
</dbReference>
<keyword evidence="6 9" id="KW-0720">Serine protease</keyword>
<organism evidence="15 16">
    <name type="scientific">Brumicola pallidula DSM 14239 = ACAM 615</name>
    <dbReference type="NCBI Taxonomy" id="1121922"/>
    <lineage>
        <taxon>Bacteria</taxon>
        <taxon>Pseudomonadati</taxon>
        <taxon>Pseudomonadota</taxon>
        <taxon>Gammaproteobacteria</taxon>
        <taxon>Alteromonadales</taxon>
        <taxon>Alteromonadaceae</taxon>
        <taxon>Brumicola</taxon>
    </lineage>
</organism>
<dbReference type="Pfam" id="PF05922">
    <property type="entry name" value="Inhibitor_I9"/>
    <property type="match status" value="1"/>
</dbReference>
<keyword evidence="4" id="KW-0732">Signal</keyword>
<evidence type="ECO:0000259" key="14">
    <source>
        <dbReference type="Pfam" id="PF17766"/>
    </source>
</evidence>
<evidence type="ECO:0000256" key="5">
    <source>
        <dbReference type="ARBA" id="ARBA00022801"/>
    </source>
</evidence>
<evidence type="ECO:0000256" key="7">
    <source>
        <dbReference type="ARBA" id="ARBA00023180"/>
    </source>
</evidence>
<feature type="active site" description="Charge relay system" evidence="8 9">
    <location>
        <position position="258"/>
    </location>
</feature>
<dbReference type="InterPro" id="IPR036852">
    <property type="entry name" value="Peptidase_S8/S53_dom_sf"/>
</dbReference>
<dbReference type="SUPFAM" id="SSF52743">
    <property type="entry name" value="Subtilisin-like"/>
    <property type="match status" value="1"/>
</dbReference>
<evidence type="ECO:0000313" key="15">
    <source>
        <dbReference type="EMBL" id="GAC27698.1"/>
    </source>
</evidence>
<dbReference type="CDD" id="cd02120">
    <property type="entry name" value="PA_subtilisin_like"/>
    <property type="match status" value="1"/>
</dbReference>
<protein>
    <submittedName>
        <fullName evidence="15">Peptidase S8/S53 family protein</fullName>
    </submittedName>
</protein>
<dbReference type="Pfam" id="PF00082">
    <property type="entry name" value="Peptidase_S8"/>
    <property type="match status" value="1"/>
</dbReference>
<feature type="domain" description="Peptidase S8/S53" evidence="11">
    <location>
        <begin position="171"/>
        <end position="652"/>
    </location>
</feature>
<dbReference type="EMBL" id="BAEQ01000015">
    <property type="protein sequence ID" value="GAC27698.1"/>
    <property type="molecule type" value="Genomic_DNA"/>
</dbReference>
<evidence type="ECO:0000256" key="3">
    <source>
        <dbReference type="ARBA" id="ARBA00022670"/>
    </source>
</evidence>
<dbReference type="PANTHER" id="PTHR10795">
    <property type="entry name" value="PROPROTEIN CONVERTASE SUBTILISIN/KEXIN"/>
    <property type="match status" value="1"/>
</dbReference>
<dbReference type="GO" id="GO:0004252">
    <property type="term" value="F:serine-type endopeptidase activity"/>
    <property type="evidence" value="ECO:0007669"/>
    <property type="project" value="UniProtKB-UniRule"/>
</dbReference>
<evidence type="ECO:0000259" key="13">
    <source>
        <dbReference type="Pfam" id="PF05922"/>
    </source>
</evidence>
<evidence type="ECO:0000256" key="6">
    <source>
        <dbReference type="ARBA" id="ARBA00022825"/>
    </source>
</evidence>
<evidence type="ECO:0000256" key="10">
    <source>
        <dbReference type="RuleBase" id="RU003355"/>
    </source>
</evidence>
<dbReference type="GO" id="GO:0005576">
    <property type="term" value="C:extracellular region"/>
    <property type="evidence" value="ECO:0007669"/>
    <property type="project" value="UniProtKB-SubCell"/>
</dbReference>
<feature type="domain" description="Inhibitor I9" evidence="13">
    <location>
        <begin position="79"/>
        <end position="143"/>
    </location>
</feature>
<keyword evidence="7" id="KW-0325">Glycoprotein</keyword>
<dbReference type="PROSITE" id="PS00137">
    <property type="entry name" value="SUBTILASE_HIS"/>
    <property type="match status" value="1"/>
</dbReference>
<dbReference type="PRINTS" id="PR00723">
    <property type="entry name" value="SUBTILISIN"/>
</dbReference>
<gene>
    <name evidence="15" type="ORF">GPAL_0818</name>
</gene>
<proteinExistence type="inferred from homology"/>
<evidence type="ECO:0000256" key="8">
    <source>
        <dbReference type="PIRSR" id="PIRSR615500-1"/>
    </source>
</evidence>
<dbReference type="GO" id="GO:0006508">
    <property type="term" value="P:proteolysis"/>
    <property type="evidence" value="ECO:0007669"/>
    <property type="project" value="UniProtKB-KW"/>
</dbReference>
<evidence type="ECO:0000256" key="1">
    <source>
        <dbReference type="ARBA" id="ARBA00004613"/>
    </source>
</evidence>
<dbReference type="InterPro" id="IPR000209">
    <property type="entry name" value="Peptidase_S8/S53_dom"/>
</dbReference>
<dbReference type="PROSITE" id="PS51892">
    <property type="entry name" value="SUBTILASE"/>
    <property type="match status" value="1"/>
</dbReference>
<dbReference type="PROSITE" id="PS00136">
    <property type="entry name" value="SUBTILASE_ASP"/>
    <property type="match status" value="1"/>
</dbReference>
<feature type="active site" description="Charge relay system" evidence="8 9">
    <location>
        <position position="615"/>
    </location>
</feature>
<dbReference type="InterPro" id="IPR023827">
    <property type="entry name" value="Peptidase_S8_Asp-AS"/>
</dbReference>
<dbReference type="InterPro" id="IPR003137">
    <property type="entry name" value="PA_domain"/>
</dbReference>
<dbReference type="InterPro" id="IPR013783">
    <property type="entry name" value="Ig-like_fold"/>
</dbReference>
<comment type="subcellular location">
    <subcellularLocation>
        <location evidence="1">Secreted</location>
    </subcellularLocation>
</comment>
<dbReference type="InterPro" id="IPR010259">
    <property type="entry name" value="S8pro/Inhibitor_I9"/>
</dbReference>
<dbReference type="Pfam" id="PF02225">
    <property type="entry name" value="PA"/>
    <property type="match status" value="1"/>
</dbReference>
<dbReference type="InterPro" id="IPR022398">
    <property type="entry name" value="Peptidase_S8_His-AS"/>
</dbReference>
<feature type="domain" description="PA" evidence="12">
    <location>
        <begin position="437"/>
        <end position="525"/>
    </location>
</feature>
<comment type="similarity">
    <text evidence="2 9 10">Belongs to the peptidase S8 family.</text>
</comment>
<dbReference type="Gene3D" id="3.50.30.30">
    <property type="match status" value="1"/>
</dbReference>
<comment type="caution">
    <text evidence="15">The sequence shown here is derived from an EMBL/GenBank/DDBJ whole genome shotgun (WGS) entry which is preliminary data.</text>
</comment>
<dbReference type="PROSITE" id="PS00138">
    <property type="entry name" value="SUBTILASE_SER"/>
    <property type="match status" value="1"/>
</dbReference>
<reference evidence="16" key="1">
    <citation type="journal article" date="2014" name="Environ. Microbiol.">
        <title>Comparative genomics of the marine bacterial genus Glaciecola reveals the high degree of genomic diversity and genomic characteristic for cold adaptation.</title>
        <authorList>
            <person name="Qin Q.L."/>
            <person name="Xie B.B."/>
            <person name="Yu Y."/>
            <person name="Shu Y.L."/>
            <person name="Rong J.C."/>
            <person name="Zhang Y.J."/>
            <person name="Zhao D.L."/>
            <person name="Chen X.L."/>
            <person name="Zhang X.Y."/>
            <person name="Chen B."/>
            <person name="Zhou B.C."/>
            <person name="Zhang Y.Z."/>
        </authorList>
    </citation>
    <scope>NUCLEOTIDE SEQUENCE [LARGE SCALE GENOMIC DNA]</scope>
    <source>
        <strain evidence="16">ACAM 615</strain>
    </source>
</reference>
<keyword evidence="3 9" id="KW-0645">Protease</keyword>
<dbReference type="InterPro" id="IPR037045">
    <property type="entry name" value="S8pro/Inhibitor_I9_sf"/>
</dbReference>
<dbReference type="STRING" id="1121922.GCA_000428905_03709"/>
<dbReference type="Gene3D" id="2.60.120.380">
    <property type="match status" value="1"/>
</dbReference>
<evidence type="ECO:0000256" key="4">
    <source>
        <dbReference type="ARBA" id="ARBA00022729"/>
    </source>
</evidence>
<dbReference type="InterPro" id="IPR041469">
    <property type="entry name" value="Subtilisin-like_FN3"/>
</dbReference>
<keyword evidence="16" id="KW-1185">Reference proteome</keyword>
<evidence type="ECO:0000256" key="2">
    <source>
        <dbReference type="ARBA" id="ARBA00011073"/>
    </source>
</evidence>
<evidence type="ECO:0000256" key="9">
    <source>
        <dbReference type="PROSITE-ProRule" id="PRU01240"/>
    </source>
</evidence>
<dbReference type="InterPro" id="IPR023828">
    <property type="entry name" value="Peptidase_S8_Ser-AS"/>
</dbReference>
<sequence length="1359" mass="142187">MAHGFNDKDGQSVQKQTAPSYLTAASFIHNPQDTTGRHLYLVHLADAPIALYEGGTENYAATKPNNRKLQLDTPAVESYSRYLTSKHDQFLALLKKQVVNVEPTLVYKLAFNGFAIKVSQDQASAISQLPGVLKVVKDRIYTLDTDTGPSLIGAPAVWSGAAQESGVGTYGEGVVVGIIDSGINTDHPSFSAVAGDGYLHINPFGSEVYLGDCAGNFSNLCNSKLIGVYSYTVITDEYADTDVFGIGLPRNGEDYGGHGSHVASTVAGNILFNTPESLPELGAIESDGIATGFVFDRISGVAPRANIISYQVCWGGREDAGDTYGDCSGAAINAAIEDAIQDQVDIINYSISGGGQPWNSSTEVAFLAAQNAGIFVATSAGNSGPSAGSTVKHAPWYTAVAASEHGRSISYQKQLTNFSGGNTNLGSLTGTSNSPGITAPIVYAGDFSNPNDPNNDPAQCLEAFPAGTFSGQIVVCDRGEIARVQKAVNVRDGGAGGYVLGNVVGGSDNLANDQYVVAGIHLQSAQASLLRNWLAFGSNHVATITASSGNIVINPQRQDVLAGFSSKGPNNSISTLAPAIGGPGVQIYAAWADQQFGHDGHEPSAGDFNYLSGTSMSSPHVAGSAALVKAARPAWTPDNIRSALSMTASRTVKKEDAVTNADWFDSGSGRVQVDKAVEAGLIMDETAANYAAADPNIGGEPRALNLPSITDNQCANTCVWSRTFTAAKSGTWNVNSETLSPNIQITSTPASFSLNAGETQIITTTIDVTNASSADWLFGAVTMTANGQPDLHLPVSVFPTAGSIPELLSIVAGRLADSYLVKNIKSKTQNSFRATTLGFTKANEVNGQILQDSTPAAAFDDVQQGVNLFEFDVDSSHQRIVAQITQSSATDIDLYLVFDANGNGIPEEVEVVIRSTTSGSIEYIDTTELSLGKYWVMVQNYEAGIAGQADTYNLFYAAVNQSTDDTSLSFSAPSSVSAGNAFDMRANWDLGDAQTEDKFYGIVAFGNAGAPDDSGVSLVNLTKGGQDVELRSAASFINIGENTEFHILVKGTSSPENRNYDITLPIPSGFSLDANSVGQGGAFSGNEVNWNITKQAAEVGNQIITFELIPTSSITDQDLRFSITSDVTNIQAAQVETSMLSSVIQLDAPPTVTIDGSNNATAAVIETQTINITAVAVEPNDEAITFTWRQVDGPSGTLTNTTSATVGFTAPSVEEPQVATLEVSVQDPQGNIDTARVAVSIGNNEAPAITVSAPTSVTAGQSYTVSVTSSDPENDSVSVTIDGQRGTVLTRNAPSSPTTLRFDVVASDGINQVSQAVSITVTAVPSSSSGGGSMGTLVFLLIPILLVRRLFSLDNKNNH</sequence>